<keyword evidence="5" id="KW-1185">Reference proteome</keyword>
<proteinExistence type="predicted"/>
<sequence>MKGKMKPIIAVLIAILTLSMLAACSSNNENNSGSSPSGSPSSGGASEQPSGNANDAIKDPYELTMALPVFGAVPPDLAEVQAEINKITQAQINTTVTILPISIGTWTQQMNLMMSSGEKLDLAYTFGQMYDSTVASGQILPLDDLLDKYGQGAVEAVGADYLKAASLKGNVYGVPITGAYANKSGVYMRKDLVEKYNIDLASIHTMADLEPVFQTIKDNEPGMVPIGSGLVSPLEYDRFYDRMGDRYGVLPGYDNGLKLVNLYETPEYANQVNLMHKWFKAGFINKDAATTKTTSEDMVKSGKAFAYFMASKPSMLAEETKLVGRELVEVDLQQDAYSTTSDILIGLWTIAQQSENPERAMMLLNLLYTNSDLANLFAWGIEGKHYVKNSDGQIEYPSGVDSQSVGYNITSLTVANKLITHIFKGNESDLWDQIKAFNASASKSKALGFAFDSSSVKNEITALNNVIEQYQKIIETGTVDPADKLEEFQKKLKTAGIDKVIAEKQKQLDAWAAQKSQ</sequence>
<dbReference type="SUPFAM" id="SSF53850">
    <property type="entry name" value="Periplasmic binding protein-like II"/>
    <property type="match status" value="1"/>
</dbReference>
<feature type="domain" description="DUF3502" evidence="3">
    <location>
        <begin position="446"/>
        <end position="513"/>
    </location>
</feature>
<dbReference type="Pfam" id="PF12010">
    <property type="entry name" value="DUF3502"/>
    <property type="match status" value="1"/>
</dbReference>
<organism evidence="4 5">
    <name type="scientific">Cohnella thailandensis</name>
    <dbReference type="NCBI Taxonomy" id="557557"/>
    <lineage>
        <taxon>Bacteria</taxon>
        <taxon>Bacillati</taxon>
        <taxon>Bacillota</taxon>
        <taxon>Bacilli</taxon>
        <taxon>Bacillales</taxon>
        <taxon>Paenibacillaceae</taxon>
        <taxon>Cohnella</taxon>
    </lineage>
</organism>
<feature type="signal peptide" evidence="2">
    <location>
        <begin position="1"/>
        <end position="22"/>
    </location>
</feature>
<evidence type="ECO:0000256" key="1">
    <source>
        <dbReference type="SAM" id="MobiDB-lite"/>
    </source>
</evidence>
<dbReference type="Gene3D" id="3.40.190.10">
    <property type="entry name" value="Periplasmic binding protein-like II"/>
    <property type="match status" value="2"/>
</dbReference>
<evidence type="ECO:0000313" key="4">
    <source>
        <dbReference type="EMBL" id="MBB6637150.1"/>
    </source>
</evidence>
<dbReference type="AlphaFoldDB" id="A0A841T4Y8"/>
<dbReference type="Proteomes" id="UP000535838">
    <property type="component" value="Unassembled WGS sequence"/>
</dbReference>
<dbReference type="EMBL" id="JACJVQ010000020">
    <property type="protein sequence ID" value="MBB6637150.1"/>
    <property type="molecule type" value="Genomic_DNA"/>
</dbReference>
<dbReference type="PANTHER" id="PTHR43649">
    <property type="entry name" value="ARABINOSE-BINDING PROTEIN-RELATED"/>
    <property type="match status" value="1"/>
</dbReference>
<gene>
    <name evidence="4" type="ORF">H7B67_23740</name>
</gene>
<feature type="chain" id="PRO_5039125316" evidence="2">
    <location>
        <begin position="23"/>
        <end position="517"/>
    </location>
</feature>
<feature type="region of interest" description="Disordered" evidence="1">
    <location>
        <begin position="27"/>
        <end position="56"/>
    </location>
</feature>
<dbReference type="InterPro" id="IPR022627">
    <property type="entry name" value="DUF3502"/>
</dbReference>
<dbReference type="PANTHER" id="PTHR43649:SF17">
    <property type="entry name" value="ABC TRANSPORTER SOLUTE BINDING PROTEIN-SUGAR TRANSPORT"/>
    <property type="match status" value="1"/>
</dbReference>
<dbReference type="RefSeq" id="WP_185122363.1">
    <property type="nucleotide sequence ID" value="NZ_JACJVQ010000020.1"/>
</dbReference>
<comment type="caution">
    <text evidence="4">The sequence shown here is derived from an EMBL/GenBank/DDBJ whole genome shotgun (WGS) entry which is preliminary data.</text>
</comment>
<reference evidence="4 5" key="1">
    <citation type="submission" date="2020-08" db="EMBL/GenBank/DDBJ databases">
        <title>Cohnella phylogeny.</title>
        <authorList>
            <person name="Dunlap C."/>
        </authorList>
    </citation>
    <scope>NUCLEOTIDE SEQUENCE [LARGE SCALE GENOMIC DNA]</scope>
    <source>
        <strain evidence="4 5">DSM 25241</strain>
    </source>
</reference>
<dbReference type="PROSITE" id="PS51257">
    <property type="entry name" value="PROKAR_LIPOPROTEIN"/>
    <property type="match status" value="1"/>
</dbReference>
<accession>A0A841T4Y8</accession>
<evidence type="ECO:0000313" key="5">
    <source>
        <dbReference type="Proteomes" id="UP000535838"/>
    </source>
</evidence>
<dbReference type="InterPro" id="IPR050490">
    <property type="entry name" value="Bact_solute-bd_prot1"/>
</dbReference>
<evidence type="ECO:0000259" key="3">
    <source>
        <dbReference type="Pfam" id="PF12010"/>
    </source>
</evidence>
<protein>
    <submittedName>
        <fullName evidence="4">ABC transporter substrate-binding protein</fullName>
    </submittedName>
</protein>
<feature type="compositionally biased region" description="Low complexity" evidence="1">
    <location>
        <begin position="27"/>
        <end position="51"/>
    </location>
</feature>
<keyword evidence="2" id="KW-0732">Signal</keyword>
<name>A0A841T4Y8_9BACL</name>
<evidence type="ECO:0000256" key="2">
    <source>
        <dbReference type="SAM" id="SignalP"/>
    </source>
</evidence>